<accession>A0ABT8K1Z9</accession>
<evidence type="ECO:0000313" key="2">
    <source>
        <dbReference type="EMBL" id="MDN4611436.1"/>
    </source>
</evidence>
<dbReference type="Proteomes" id="UP001174209">
    <property type="component" value="Unassembled WGS sequence"/>
</dbReference>
<reference evidence="2" key="1">
    <citation type="submission" date="2023-06" db="EMBL/GenBank/DDBJ databases">
        <title>MT1 and MT2 Draft Genomes of Novel Species.</title>
        <authorList>
            <person name="Venkateswaran K."/>
        </authorList>
    </citation>
    <scope>NUCLEOTIDE SEQUENCE</scope>
    <source>
        <strain evidence="2">IIF3SC-B10</strain>
    </source>
</reference>
<dbReference type="EMBL" id="JAROCG010000001">
    <property type="protein sequence ID" value="MDN4611436.1"/>
    <property type="molecule type" value="Genomic_DNA"/>
</dbReference>
<dbReference type="InterPro" id="IPR000639">
    <property type="entry name" value="Epox_hydrolase-like"/>
</dbReference>
<dbReference type="InterPro" id="IPR050266">
    <property type="entry name" value="AB_hydrolase_sf"/>
</dbReference>
<dbReference type="Gene3D" id="3.40.50.1820">
    <property type="entry name" value="alpha/beta hydrolase"/>
    <property type="match status" value="1"/>
</dbReference>
<evidence type="ECO:0000259" key="1">
    <source>
        <dbReference type="Pfam" id="PF00561"/>
    </source>
</evidence>
<name>A0ABT8K1Z9_9MICC</name>
<evidence type="ECO:0000313" key="3">
    <source>
        <dbReference type="Proteomes" id="UP001174209"/>
    </source>
</evidence>
<dbReference type="GO" id="GO:0016787">
    <property type="term" value="F:hydrolase activity"/>
    <property type="evidence" value="ECO:0007669"/>
    <property type="project" value="UniProtKB-KW"/>
</dbReference>
<protein>
    <submittedName>
        <fullName evidence="2">Alpha/beta hydrolase</fullName>
    </submittedName>
</protein>
<sequence length="305" mass="33336">MRHAVVRSIPWEGTLQRVWDYPADHSADYSAGGPNERPRLPHGATIVMVHGFRGDHHGLLRLVEELPGHRVLLPDLPGFGQGQELSGTHDVATYARFIRDVTRRLVPEPRVLLGHSFGSIVAAEAAALDPDLVGILVLVNPISAPALEGPSRAASRLAEGYYVTADRLPEAAGRALLSNPAIVRGMSIFMAKTKDRNLRRWIHGQHDAYFSSFAGRRVVLEAFRASISGTVRDRARELTMPVLLLAAENDDIGSVAGQRELAALIPHATLEIIPDVGHLVHYEKPREAALLLEDFLENCLKDAPA</sequence>
<dbReference type="PRINTS" id="PR00412">
    <property type="entry name" value="EPOXHYDRLASE"/>
</dbReference>
<dbReference type="PANTHER" id="PTHR43798:SF33">
    <property type="entry name" value="HYDROLASE, PUTATIVE (AFU_ORTHOLOGUE AFUA_2G14860)-RELATED"/>
    <property type="match status" value="1"/>
</dbReference>
<keyword evidence="3" id="KW-1185">Reference proteome</keyword>
<dbReference type="SUPFAM" id="SSF53474">
    <property type="entry name" value="alpha/beta-Hydrolases"/>
    <property type="match status" value="1"/>
</dbReference>
<dbReference type="PRINTS" id="PR00111">
    <property type="entry name" value="ABHYDROLASE"/>
</dbReference>
<comment type="caution">
    <text evidence="2">The sequence shown here is derived from an EMBL/GenBank/DDBJ whole genome shotgun (WGS) entry which is preliminary data.</text>
</comment>
<gene>
    <name evidence="2" type="ORF">P5G52_11245</name>
</gene>
<dbReference type="PANTHER" id="PTHR43798">
    <property type="entry name" value="MONOACYLGLYCEROL LIPASE"/>
    <property type="match status" value="1"/>
</dbReference>
<dbReference type="InterPro" id="IPR029058">
    <property type="entry name" value="AB_hydrolase_fold"/>
</dbReference>
<keyword evidence="2" id="KW-0378">Hydrolase</keyword>
<dbReference type="Pfam" id="PF00561">
    <property type="entry name" value="Abhydrolase_1"/>
    <property type="match status" value="1"/>
</dbReference>
<dbReference type="InterPro" id="IPR000073">
    <property type="entry name" value="AB_hydrolase_1"/>
</dbReference>
<dbReference type="RefSeq" id="WP_301227403.1">
    <property type="nucleotide sequence ID" value="NZ_JAROCG010000001.1"/>
</dbReference>
<organism evidence="2 3">
    <name type="scientific">Arthrobacter burdickii</name>
    <dbReference type="NCBI Taxonomy" id="3035920"/>
    <lineage>
        <taxon>Bacteria</taxon>
        <taxon>Bacillati</taxon>
        <taxon>Actinomycetota</taxon>
        <taxon>Actinomycetes</taxon>
        <taxon>Micrococcales</taxon>
        <taxon>Micrococcaceae</taxon>
        <taxon>Arthrobacter</taxon>
    </lineage>
</organism>
<feature type="domain" description="AB hydrolase-1" evidence="1">
    <location>
        <begin position="45"/>
        <end position="285"/>
    </location>
</feature>
<proteinExistence type="predicted"/>